<comment type="caution">
    <text evidence="1">The sequence shown here is derived from an EMBL/GenBank/DDBJ whole genome shotgun (WGS) entry which is preliminary data.</text>
</comment>
<organism evidence="1 2">
    <name type="scientific">Mauremys mutica</name>
    <name type="common">yellowpond turtle</name>
    <dbReference type="NCBI Taxonomy" id="74926"/>
    <lineage>
        <taxon>Eukaryota</taxon>
        <taxon>Metazoa</taxon>
        <taxon>Chordata</taxon>
        <taxon>Craniata</taxon>
        <taxon>Vertebrata</taxon>
        <taxon>Euteleostomi</taxon>
        <taxon>Archelosauria</taxon>
        <taxon>Testudinata</taxon>
        <taxon>Testudines</taxon>
        <taxon>Cryptodira</taxon>
        <taxon>Durocryptodira</taxon>
        <taxon>Testudinoidea</taxon>
        <taxon>Geoemydidae</taxon>
        <taxon>Geoemydinae</taxon>
        <taxon>Mauremys</taxon>
    </lineage>
</organism>
<protein>
    <submittedName>
        <fullName evidence="1">Uncharacterized protein</fullName>
    </submittedName>
</protein>
<dbReference type="EMBL" id="JAHDVG010000463">
    <property type="protein sequence ID" value="KAH1185380.1"/>
    <property type="molecule type" value="Genomic_DNA"/>
</dbReference>
<gene>
    <name evidence="1" type="ORF">KIL84_018129</name>
</gene>
<proteinExistence type="predicted"/>
<dbReference type="AlphaFoldDB" id="A0A9D3XUD1"/>
<sequence length="103" mass="11838">MDGRNETSFGTQLLKSGLAQNCHDSGLFAWFLLNCPHQYLSSFFTLFFIEDYGMFCIRGRERNSLICSAKKRNWGEVGMGACMGNEMRAGEHIGKERIEWRKC</sequence>
<dbReference type="Proteomes" id="UP000827986">
    <property type="component" value="Unassembled WGS sequence"/>
</dbReference>
<accession>A0A9D3XUD1</accession>
<evidence type="ECO:0000313" key="2">
    <source>
        <dbReference type="Proteomes" id="UP000827986"/>
    </source>
</evidence>
<name>A0A9D3XUD1_9SAUR</name>
<reference evidence="1" key="1">
    <citation type="submission" date="2021-09" db="EMBL/GenBank/DDBJ databases">
        <title>The genome of Mauremys mutica provides insights into the evolution of semi-aquatic lifestyle.</title>
        <authorList>
            <person name="Gong S."/>
            <person name="Gao Y."/>
        </authorList>
    </citation>
    <scope>NUCLEOTIDE SEQUENCE</scope>
    <source>
        <strain evidence="1">MM-2020</strain>
        <tissue evidence="1">Muscle</tissue>
    </source>
</reference>
<keyword evidence="2" id="KW-1185">Reference proteome</keyword>
<evidence type="ECO:0000313" key="1">
    <source>
        <dbReference type="EMBL" id="KAH1185380.1"/>
    </source>
</evidence>